<keyword evidence="5" id="KW-1185">Reference proteome</keyword>
<dbReference type="RefSeq" id="WP_269602738.1">
    <property type="nucleotide sequence ID" value="NZ_JAPWIJ010000002.1"/>
</dbReference>
<dbReference type="PANTHER" id="PTHR34136:SF1">
    <property type="entry name" value="UDP-N-ACETYL-D-MANNOSAMINURONIC ACID TRANSFERASE"/>
    <property type="match status" value="1"/>
</dbReference>
<dbReference type="PANTHER" id="PTHR34136">
    <property type="match status" value="1"/>
</dbReference>
<dbReference type="InterPro" id="IPR004629">
    <property type="entry name" value="WecG_TagA_CpsF"/>
</dbReference>
<evidence type="ECO:0000313" key="4">
    <source>
        <dbReference type="EMBL" id="MCZ4518049.1"/>
    </source>
</evidence>
<reference evidence="4" key="1">
    <citation type="submission" date="2022-12" db="EMBL/GenBank/DDBJ databases">
        <authorList>
            <person name="Krivoruchko A.V."/>
            <person name="Elkin A."/>
        </authorList>
    </citation>
    <scope>NUCLEOTIDE SEQUENCE</scope>
    <source>
        <strain evidence="4">IEGM 1391</strain>
    </source>
</reference>
<dbReference type="Proteomes" id="UP001081071">
    <property type="component" value="Unassembled WGS sequence"/>
</dbReference>
<dbReference type="EMBL" id="JAPWIJ010000002">
    <property type="protein sequence ID" value="MCZ4518049.1"/>
    <property type="molecule type" value="Genomic_DNA"/>
</dbReference>
<dbReference type="Pfam" id="PF03808">
    <property type="entry name" value="Glyco_tran_WecG"/>
    <property type="match status" value="1"/>
</dbReference>
<protein>
    <submittedName>
        <fullName evidence="4">WecB/TagA/CpsF family glycosyltransferase</fullName>
    </submittedName>
</protein>
<evidence type="ECO:0000256" key="3">
    <source>
        <dbReference type="SAM" id="MobiDB-lite"/>
    </source>
</evidence>
<accession>A0ABT4MAR1</accession>
<evidence type="ECO:0000256" key="2">
    <source>
        <dbReference type="ARBA" id="ARBA00022679"/>
    </source>
</evidence>
<keyword evidence="1" id="KW-0328">Glycosyltransferase</keyword>
<evidence type="ECO:0000313" key="5">
    <source>
        <dbReference type="Proteomes" id="UP001081071"/>
    </source>
</evidence>
<proteinExistence type="predicted"/>
<dbReference type="CDD" id="cd06533">
    <property type="entry name" value="Glyco_transf_WecG_TagA"/>
    <property type="match status" value="1"/>
</dbReference>
<feature type="region of interest" description="Disordered" evidence="3">
    <location>
        <begin position="1"/>
        <end position="26"/>
    </location>
</feature>
<organism evidence="4 5">
    <name type="scientific">Rhodococcus ruber</name>
    <dbReference type="NCBI Taxonomy" id="1830"/>
    <lineage>
        <taxon>Bacteria</taxon>
        <taxon>Bacillati</taxon>
        <taxon>Actinomycetota</taxon>
        <taxon>Actinomycetes</taxon>
        <taxon>Mycobacteriales</taxon>
        <taxon>Nocardiaceae</taxon>
        <taxon>Rhodococcus</taxon>
    </lineage>
</organism>
<evidence type="ECO:0000256" key="1">
    <source>
        <dbReference type="ARBA" id="ARBA00022676"/>
    </source>
</evidence>
<comment type="caution">
    <text evidence="4">The sequence shown here is derived from an EMBL/GenBank/DDBJ whole genome shotgun (WGS) entry which is preliminary data.</text>
</comment>
<keyword evidence="2" id="KW-0808">Transferase</keyword>
<name>A0ABT4MAR1_9NOCA</name>
<gene>
    <name evidence="4" type="ORF">O4220_05920</name>
</gene>
<dbReference type="NCBIfam" id="TIGR00696">
    <property type="entry name" value="wecG_tagA_cpsF"/>
    <property type="match status" value="1"/>
</dbReference>
<sequence length="292" mass="32651">MHSSPDQYDRDRFDARSGCAQDTKVKRSVTLQNSPGAWIVQPDHKPHYERVSVGKVPFEVTDLTQATGRVLTLVRDHNPLPIRLANAYCVATASKDHTYLRLLNDVGLNFPDGTPVVWFMRSRARTSKPSRVRGPSLFREVLDKGQQSGISHFFLGTTPSTLTALQNEVKRMYPLANIRGTLSPAFGPLSDKFYSEAVSAIERASPDIVWVALGSPKQDFAAVEICKRTNVTCIGVGAAFDFVAGTANEAPEWIQANGIEWLFRLATDPKRLWRRYIFGNITFLRTALTNRR</sequence>